<sequence length="51" mass="6018">MSRLGALHSLHALRTIQSLPLYGSRQQRETIDMMIVRVQRETDPARHDLYR</sequence>
<organism evidence="1 2">
    <name type="scientific">Chelatococcus composti</name>
    <dbReference type="NCBI Taxonomy" id="1743235"/>
    <lineage>
        <taxon>Bacteria</taxon>
        <taxon>Pseudomonadati</taxon>
        <taxon>Pseudomonadota</taxon>
        <taxon>Alphaproteobacteria</taxon>
        <taxon>Hyphomicrobiales</taxon>
        <taxon>Chelatococcaceae</taxon>
        <taxon>Chelatococcus</taxon>
    </lineage>
</organism>
<protein>
    <recommendedName>
        <fullName evidence="3">Transposase</fullName>
    </recommendedName>
</protein>
<proteinExistence type="predicted"/>
<dbReference type="Proteomes" id="UP000588017">
    <property type="component" value="Unassembled WGS sequence"/>
</dbReference>
<accession>A0A841K762</accession>
<name>A0A841K762_9HYPH</name>
<evidence type="ECO:0008006" key="3">
    <source>
        <dbReference type="Google" id="ProtNLM"/>
    </source>
</evidence>
<evidence type="ECO:0000313" key="1">
    <source>
        <dbReference type="EMBL" id="MBB6168135.1"/>
    </source>
</evidence>
<dbReference type="AlphaFoldDB" id="A0A841K762"/>
<dbReference type="RefSeq" id="WP_183334370.1">
    <property type="nucleotide sequence ID" value="NZ_BMHX01000004.1"/>
</dbReference>
<reference evidence="1 2" key="1">
    <citation type="submission" date="2020-08" db="EMBL/GenBank/DDBJ databases">
        <title>Genomic Encyclopedia of Type Strains, Phase IV (KMG-IV): sequencing the most valuable type-strain genomes for metagenomic binning, comparative biology and taxonomic classification.</title>
        <authorList>
            <person name="Goeker M."/>
        </authorList>
    </citation>
    <scope>NUCLEOTIDE SEQUENCE [LARGE SCALE GENOMIC DNA]</scope>
    <source>
        <strain evidence="1 2">DSM 101465</strain>
    </source>
</reference>
<gene>
    <name evidence="1" type="ORF">HNQ73_001765</name>
</gene>
<keyword evidence="2" id="KW-1185">Reference proteome</keyword>
<evidence type="ECO:0000313" key="2">
    <source>
        <dbReference type="Proteomes" id="UP000588017"/>
    </source>
</evidence>
<comment type="caution">
    <text evidence="1">The sequence shown here is derived from an EMBL/GenBank/DDBJ whole genome shotgun (WGS) entry which is preliminary data.</text>
</comment>
<dbReference type="EMBL" id="JACHEH010000004">
    <property type="protein sequence ID" value="MBB6168135.1"/>
    <property type="molecule type" value="Genomic_DNA"/>
</dbReference>